<dbReference type="InterPro" id="IPR052409">
    <property type="entry name" value="Myosin-III_kinase_activity"/>
</dbReference>
<dbReference type="PROSITE" id="PS50011">
    <property type="entry name" value="PROTEIN_KINASE_DOM"/>
    <property type="match status" value="1"/>
</dbReference>
<dbReference type="GO" id="GO:0007605">
    <property type="term" value="P:sensory perception of sound"/>
    <property type="evidence" value="ECO:0007669"/>
    <property type="project" value="UniProtKB-KW"/>
</dbReference>
<feature type="binding site" evidence="24">
    <location>
        <position position="55"/>
    </location>
    <ligand>
        <name>ATP</name>
        <dbReference type="ChEBI" id="CHEBI:30616"/>
    </ligand>
</feature>
<feature type="compositionally biased region" description="Low complexity" evidence="25">
    <location>
        <begin position="1467"/>
        <end position="1479"/>
    </location>
</feature>
<dbReference type="PROSITE" id="PS00107">
    <property type="entry name" value="PROTEIN_KINASE_ATP"/>
    <property type="match status" value="1"/>
</dbReference>
<dbReference type="Pfam" id="PF00612">
    <property type="entry name" value="IQ"/>
    <property type="match status" value="8"/>
</dbReference>
<dbReference type="Gene3D" id="1.10.510.10">
    <property type="entry name" value="Transferase(Phosphotransferase) domain 1"/>
    <property type="match status" value="1"/>
</dbReference>
<evidence type="ECO:0000256" key="19">
    <source>
        <dbReference type="ARBA" id="ARBA00023305"/>
    </source>
</evidence>
<dbReference type="GO" id="GO:0005737">
    <property type="term" value="C:cytoplasm"/>
    <property type="evidence" value="ECO:0007669"/>
    <property type="project" value="UniProtKB-ARBA"/>
</dbReference>
<dbReference type="InterPro" id="IPR001609">
    <property type="entry name" value="Myosin_head_motor_dom-like"/>
</dbReference>
<evidence type="ECO:0000256" key="18">
    <source>
        <dbReference type="ARBA" id="ARBA00023273"/>
    </source>
</evidence>
<evidence type="ECO:0000256" key="9">
    <source>
        <dbReference type="ARBA" id="ARBA00022737"/>
    </source>
</evidence>
<evidence type="ECO:0000256" key="16">
    <source>
        <dbReference type="ARBA" id="ARBA00023203"/>
    </source>
</evidence>
<dbReference type="GO" id="GO:0004674">
    <property type="term" value="F:protein serine/threonine kinase activity"/>
    <property type="evidence" value="ECO:0007669"/>
    <property type="project" value="UniProtKB-KW"/>
</dbReference>
<evidence type="ECO:0000259" key="26">
    <source>
        <dbReference type="PROSITE" id="PS50011"/>
    </source>
</evidence>
<dbReference type="PRINTS" id="PR00193">
    <property type="entry name" value="MYOSINHEAVY"/>
</dbReference>
<dbReference type="Pfam" id="PF00063">
    <property type="entry name" value="Myosin_head"/>
    <property type="match status" value="1"/>
</dbReference>
<reference evidence="28" key="2">
    <citation type="submission" date="2025-09" db="UniProtKB">
        <authorList>
            <consortium name="Ensembl"/>
        </authorList>
    </citation>
    <scope>IDENTIFICATION</scope>
</reference>
<evidence type="ECO:0000256" key="4">
    <source>
        <dbReference type="ARBA" id="ARBA00012513"/>
    </source>
</evidence>
<evidence type="ECO:0000256" key="22">
    <source>
        <dbReference type="ARBA" id="ARBA00061128"/>
    </source>
</evidence>
<sequence length="1789" mass="204318">ISLMKMFPQSGKSIIFDTFPDPTDTWEIIETIGKGTYGKVYKVLNKIDGSKAAVKILDPIHDIDEEIEAEYNILKALSDHANVVKFFGMYYQKDVKNGDQLWLVLELCNGGSVTDLAKGMLKRGDRMDEAIIAYIIHEALTGLHHLHINKTIHRDVKGNNILLTTQGGVKLVDFGVSAQLTNTRLRRNTSVGTPFWMAPEVIACEQQLDSTYDARCDVWSLGITAIELGDGDPPLSDLHPMRALFKIPRNPPPTLYQPELWSDHFNDFICKCLIKDFELRPNVLDLLQHVFIRQIVGRERILQKQLMELIDLNQQIGTTGKTSHHGKTDRSTDSNDRHERIHTKKGGQMMSSSPTPDEVDDLVTLEVLDENSVTEQLQRRYAKDQIYTYVGDILIAVNPFHKMELYSPQYTKMYIGAKRTANPPHIFAVADIAYQSMVSYNADQCIVISGESGAGKTESAHLLVEQLTVLGKANNRSLQEKILLVNNLVEAFGNACTAINDNSSRFGKYLEMKFTCGGTVVGAQISEYLLEKSRVVHQATGEKNFHIFYYIYAGLAERKKLAHYKLSDSKTPKYLLNEHIKLGPDIVNNTFYKEQFDAVEQCFKVIGFTLEELGSVYSTLAAILNSGDIEFASVASEHQTDKSNISNIAVLENAASLLCIRPDELQEALTSHCVVARGETIVRPNTVEKATEVRDAMGKALYGRLFSWIVNRINTLLRPDTHLGEDDKGLNIGILDIFGFENFKRNSFEQLCINIANEQIQFYFNQHIFAWEQDEYLNEDVDARVIEYEDNRPLLDLFLQKPMGMLSLLDEESRFPQATDQTLVEKFEDNLKSKNFWRPKRVDLGFGIHHYAGKVIYNAAGFLSKNRDTLPADIVLLLRSSENQLIRKLVTHPLTKTGNLAHTKGKGMNTLMSMPRTPAHPHRTMNFAKMGVLKLFSSSMSLCEGDTGTGETTHHPRESTNMRTQTVASYFRYSLMDLLSKMVAGQPHFVRCIKPNNDRQASKFDREKVLVQLRYTGVLETAKIRRQGYSHRILYTNFVNRYYILAFHAHKEPEASPETCAAILEKTKLENWVLGKTKVFLKYYHVETLNLMVRQTIDRIVLVQAYVRCWLGAKRYRKILEKRAQSAVAIQSAYRGHKVRRRCADDKLSKAKFETFITQLQAVCRGYLAKRKYKELVEEKNKAAAKIQAHYRGHRERKSFKKKREAIEKDRIEKERIEAAKLEEEEMAKSAVVLQSNYRGYKERKKLRERHKTLSGDELRLRSPSPVEVEPAIMEEDEEEEQEFAVEKEEENGLTEVAEEEEEDEDTAKAEEDDDDEHTEVGEELVDEEDTEIDEQQNAERAEGEEVNPEQEAKAATVLQSNFRGHKERKKLVEEGKIPARKQRVMSPTEDETAKVEGMSKPEGRSKVPETAAVSAGVEEKEEVDEAKAATVIQSNFRGHKERKRLQEEGKIPKKKKAKEAKEQPKQELVQPQEPTLEPQPEPSTTSQSEPDEEKAATVLQSNFRGHRDRKKFKEERERVKRSKEEPMVEEQEEGLKVEDRVVDLTDVELGRLEETESQGGDRYDEEQAAVKIQSQFRGYKDRKNLKATKATAQRDTEELEVFSKEVTKSSQNYMSLQQKLNEIILAHQINPANNGMFVKGQAVNGFAANHQQSGKLCRTPRRTQQPKTLNTPEDSTYYNLIHVKRKQTNPKYSTVSLDLFSSITIYHSIFIPLLISHCTASLYPSFTVWSSVHFRPGPLSLYLLCCCVDRHSVPRLPTAEGQDDNPYDYRKLLRKTSQRRRLIKQYRD</sequence>
<evidence type="ECO:0000256" key="23">
    <source>
        <dbReference type="PROSITE-ProRule" id="PRU00782"/>
    </source>
</evidence>
<dbReference type="InterPro" id="IPR011009">
    <property type="entry name" value="Kinase-like_dom_sf"/>
</dbReference>
<evidence type="ECO:0000256" key="7">
    <source>
        <dbReference type="ARBA" id="ARBA00022606"/>
    </source>
</evidence>
<evidence type="ECO:0000256" key="6">
    <source>
        <dbReference type="ARBA" id="ARBA00022527"/>
    </source>
</evidence>
<comment type="catalytic activity">
    <reaction evidence="20">
        <text>L-threonyl-[protein] + ATP = O-phospho-L-threonyl-[protein] + ADP + H(+)</text>
        <dbReference type="Rhea" id="RHEA:46608"/>
        <dbReference type="Rhea" id="RHEA-COMP:11060"/>
        <dbReference type="Rhea" id="RHEA-COMP:11605"/>
        <dbReference type="ChEBI" id="CHEBI:15378"/>
        <dbReference type="ChEBI" id="CHEBI:30013"/>
        <dbReference type="ChEBI" id="CHEBI:30616"/>
        <dbReference type="ChEBI" id="CHEBI:61977"/>
        <dbReference type="ChEBI" id="CHEBI:456216"/>
        <dbReference type="EC" id="2.7.11.1"/>
    </reaction>
</comment>
<keyword evidence="13 23" id="KW-0067">ATP-binding</keyword>
<dbReference type="GO" id="GO:0030832">
    <property type="term" value="P:regulation of actin filament length"/>
    <property type="evidence" value="ECO:0007669"/>
    <property type="project" value="TreeGrafter"/>
</dbReference>
<dbReference type="GO" id="GO:0001917">
    <property type="term" value="C:photoreceptor inner segment"/>
    <property type="evidence" value="ECO:0007669"/>
    <property type="project" value="TreeGrafter"/>
</dbReference>
<feature type="region of interest" description="Actin-binding" evidence="23">
    <location>
        <begin position="975"/>
        <end position="997"/>
    </location>
</feature>
<dbReference type="FunFam" id="1.20.58.530:FF:000010">
    <property type="entry name" value="Myosin IIIA"/>
    <property type="match status" value="1"/>
</dbReference>
<dbReference type="InterPro" id="IPR017441">
    <property type="entry name" value="Protein_kinase_ATP_BS"/>
</dbReference>
<evidence type="ECO:0000256" key="8">
    <source>
        <dbReference type="ARBA" id="ARBA00022679"/>
    </source>
</evidence>
<dbReference type="SMART" id="SM00220">
    <property type="entry name" value="S_TKc"/>
    <property type="match status" value="1"/>
</dbReference>
<keyword evidence="29" id="KW-1185">Reference proteome</keyword>
<dbReference type="Ensembl" id="ENSSTUT00000037740.1">
    <property type="protein sequence ID" value="ENSSTUP00000036110.1"/>
    <property type="gene ID" value="ENSSTUG00000013814.1"/>
</dbReference>
<feature type="region of interest" description="Disordered" evidence="25">
    <location>
        <begin position="318"/>
        <end position="356"/>
    </location>
</feature>
<dbReference type="CDD" id="cd01379">
    <property type="entry name" value="MYSc_Myo3"/>
    <property type="match status" value="1"/>
</dbReference>
<dbReference type="Gene3D" id="1.20.120.720">
    <property type="entry name" value="Myosin VI head, motor domain, U50 subdomain"/>
    <property type="match status" value="1"/>
</dbReference>
<keyword evidence="5" id="KW-0963">Cytoplasm</keyword>
<feature type="binding site" evidence="23">
    <location>
        <begin position="450"/>
        <end position="457"/>
    </location>
    <ligand>
        <name>ATP</name>
        <dbReference type="ChEBI" id="CHEBI:30616"/>
    </ligand>
</feature>
<dbReference type="InterPro" id="IPR036083">
    <property type="entry name" value="MYSc_Myo3"/>
</dbReference>
<evidence type="ECO:0000256" key="11">
    <source>
        <dbReference type="ARBA" id="ARBA00022741"/>
    </source>
</evidence>
<dbReference type="InterPro" id="IPR000048">
    <property type="entry name" value="IQ_motif_EF-hand-BS"/>
</dbReference>
<dbReference type="GeneTree" id="ENSGT00940000155939"/>
<evidence type="ECO:0000259" key="27">
    <source>
        <dbReference type="PROSITE" id="PS51456"/>
    </source>
</evidence>
<evidence type="ECO:0000256" key="17">
    <source>
        <dbReference type="ARBA" id="ARBA00023212"/>
    </source>
</evidence>
<dbReference type="Pfam" id="PF00069">
    <property type="entry name" value="Pkinase"/>
    <property type="match status" value="1"/>
</dbReference>
<feature type="region of interest" description="Disordered" evidence="25">
    <location>
        <begin position="1245"/>
        <end position="1536"/>
    </location>
</feature>
<evidence type="ECO:0000256" key="13">
    <source>
        <dbReference type="ARBA" id="ARBA00022840"/>
    </source>
</evidence>
<evidence type="ECO:0000256" key="14">
    <source>
        <dbReference type="ARBA" id="ARBA00023123"/>
    </source>
</evidence>
<keyword evidence="6" id="KW-0723">Serine/threonine-protein kinase</keyword>
<dbReference type="SMART" id="SM00015">
    <property type="entry name" value="IQ"/>
    <property type="match status" value="9"/>
</dbReference>
<evidence type="ECO:0000256" key="24">
    <source>
        <dbReference type="PROSITE-ProRule" id="PRU10141"/>
    </source>
</evidence>
<evidence type="ECO:0000256" key="5">
    <source>
        <dbReference type="ARBA" id="ARBA00022490"/>
    </source>
</evidence>
<feature type="compositionally biased region" description="Basic and acidic residues" evidence="25">
    <location>
        <begin position="326"/>
        <end position="339"/>
    </location>
</feature>
<protein>
    <recommendedName>
        <fullName evidence="4">non-specific serine/threonine protein kinase</fullName>
        <ecNumber evidence="4">2.7.11.1</ecNumber>
    </recommendedName>
</protein>
<keyword evidence="18" id="KW-0966">Cell projection</keyword>
<dbReference type="SMART" id="SM00242">
    <property type="entry name" value="MYSc"/>
    <property type="match status" value="1"/>
</dbReference>
<dbReference type="Gene3D" id="1.20.5.190">
    <property type="match status" value="4"/>
</dbReference>
<organism evidence="28 29">
    <name type="scientific">Salmo trutta</name>
    <name type="common">Brown trout</name>
    <dbReference type="NCBI Taxonomy" id="8032"/>
    <lineage>
        <taxon>Eukaryota</taxon>
        <taxon>Metazoa</taxon>
        <taxon>Chordata</taxon>
        <taxon>Craniata</taxon>
        <taxon>Vertebrata</taxon>
        <taxon>Euteleostomi</taxon>
        <taxon>Actinopterygii</taxon>
        <taxon>Neopterygii</taxon>
        <taxon>Teleostei</taxon>
        <taxon>Protacanthopterygii</taxon>
        <taxon>Salmoniformes</taxon>
        <taxon>Salmonidae</taxon>
        <taxon>Salmoninae</taxon>
        <taxon>Salmo</taxon>
    </lineage>
</organism>
<keyword evidence="9" id="KW-0677">Repeat</keyword>
<dbReference type="PANTHER" id="PTHR46256">
    <property type="entry name" value="AGAP011099-PA"/>
    <property type="match status" value="1"/>
</dbReference>
<evidence type="ECO:0000256" key="10">
    <source>
        <dbReference type="ARBA" id="ARBA00022740"/>
    </source>
</evidence>
<keyword evidence="7" id="KW-0716">Sensory transduction</keyword>
<keyword evidence="14 23" id="KW-0518">Myosin</keyword>
<dbReference type="Gene3D" id="6.20.240.20">
    <property type="match status" value="1"/>
</dbReference>
<keyword evidence="19" id="KW-0844">Vision</keyword>
<evidence type="ECO:0000256" key="3">
    <source>
        <dbReference type="ARBA" id="ARBA00006998"/>
    </source>
</evidence>
<dbReference type="InterPro" id="IPR000719">
    <property type="entry name" value="Prot_kinase_dom"/>
</dbReference>
<evidence type="ECO:0000313" key="29">
    <source>
        <dbReference type="Proteomes" id="UP000472277"/>
    </source>
</evidence>
<comment type="catalytic activity">
    <reaction evidence="21">
        <text>L-seryl-[protein] + ATP = O-phospho-L-seryl-[protein] + ADP + H(+)</text>
        <dbReference type="Rhea" id="RHEA:17989"/>
        <dbReference type="Rhea" id="RHEA-COMP:9863"/>
        <dbReference type="Rhea" id="RHEA-COMP:11604"/>
        <dbReference type="ChEBI" id="CHEBI:15378"/>
        <dbReference type="ChEBI" id="CHEBI:29999"/>
        <dbReference type="ChEBI" id="CHEBI:30616"/>
        <dbReference type="ChEBI" id="CHEBI:83421"/>
        <dbReference type="ChEBI" id="CHEBI:456216"/>
        <dbReference type="EC" id="2.7.11.1"/>
    </reaction>
</comment>
<proteinExistence type="inferred from homology"/>
<keyword evidence="17" id="KW-0206">Cytoskeleton</keyword>
<reference evidence="28" key="1">
    <citation type="submission" date="2025-08" db="UniProtKB">
        <authorList>
            <consortium name="Ensembl"/>
        </authorList>
    </citation>
    <scope>IDENTIFICATION</scope>
</reference>
<feature type="compositionally biased region" description="Basic and acidic residues" evidence="25">
    <location>
        <begin position="1252"/>
        <end position="1261"/>
    </location>
</feature>
<keyword evidence="8" id="KW-0808">Transferase</keyword>
<feature type="compositionally biased region" description="Acidic residues" evidence="25">
    <location>
        <begin position="1273"/>
        <end position="1337"/>
    </location>
</feature>
<evidence type="ECO:0000256" key="20">
    <source>
        <dbReference type="ARBA" id="ARBA00047899"/>
    </source>
</evidence>
<comment type="subcellular location">
    <subcellularLocation>
        <location evidence="2">Cell projection</location>
        <location evidence="2">Stereocilium</location>
    </subcellularLocation>
    <subcellularLocation>
        <location evidence="1">Cytoplasm</location>
        <location evidence="1">Cytoskeleton</location>
    </subcellularLocation>
</comment>
<dbReference type="SUPFAM" id="SSF52540">
    <property type="entry name" value="P-loop containing nucleoside triphosphate hydrolases"/>
    <property type="match status" value="2"/>
</dbReference>
<accession>A0A673YPI6</accession>
<dbReference type="Gene3D" id="1.10.10.820">
    <property type="match status" value="1"/>
</dbReference>
<dbReference type="PROSITE" id="PS50096">
    <property type="entry name" value="IQ"/>
    <property type="match status" value="8"/>
</dbReference>
<keyword evidence="10" id="KW-1009">Hearing</keyword>
<comment type="similarity">
    <text evidence="3">In the C-terminal section; belongs to the TRAFAC class myosin-kinesin ATPase superfamily. Myosin family.</text>
</comment>
<dbReference type="InParanoid" id="A0A673YPI6"/>
<dbReference type="GO" id="GO:0032426">
    <property type="term" value="C:stereocilium tip"/>
    <property type="evidence" value="ECO:0007669"/>
    <property type="project" value="TreeGrafter"/>
</dbReference>
<keyword evidence="11 23" id="KW-0547">Nucleotide-binding</keyword>
<dbReference type="GO" id="GO:0007601">
    <property type="term" value="P:visual perception"/>
    <property type="evidence" value="ECO:0007669"/>
    <property type="project" value="UniProtKB-KW"/>
</dbReference>
<dbReference type="InterPro" id="IPR027417">
    <property type="entry name" value="P-loop_NTPase"/>
</dbReference>
<evidence type="ECO:0000313" key="28">
    <source>
        <dbReference type="Ensembl" id="ENSSTUP00000036110.1"/>
    </source>
</evidence>
<keyword evidence="12" id="KW-0418">Kinase</keyword>
<dbReference type="Gene3D" id="1.20.58.530">
    <property type="match status" value="1"/>
</dbReference>
<dbReference type="GO" id="GO:0016459">
    <property type="term" value="C:myosin complex"/>
    <property type="evidence" value="ECO:0007669"/>
    <property type="project" value="UniProtKB-KW"/>
</dbReference>
<comment type="similarity">
    <text evidence="23">Belongs to the TRAFAC class myosin-kinesin ATPase superfamily. Myosin family.</text>
</comment>
<feature type="compositionally biased region" description="Basic and acidic residues" evidence="25">
    <location>
        <begin position="1392"/>
        <end position="1408"/>
    </location>
</feature>
<evidence type="ECO:0000256" key="1">
    <source>
        <dbReference type="ARBA" id="ARBA00004245"/>
    </source>
</evidence>
<keyword evidence="15 23" id="KW-0505">Motor protein</keyword>
<dbReference type="Proteomes" id="UP000472277">
    <property type="component" value="Chromosome 6"/>
</dbReference>
<dbReference type="GO" id="GO:0003779">
    <property type="term" value="F:actin binding"/>
    <property type="evidence" value="ECO:0007669"/>
    <property type="project" value="UniProtKB-KW"/>
</dbReference>
<dbReference type="GO" id="GO:0051491">
    <property type="term" value="P:positive regulation of filopodium assembly"/>
    <property type="evidence" value="ECO:0007669"/>
    <property type="project" value="TreeGrafter"/>
</dbReference>
<keyword evidence="16 23" id="KW-0009">Actin-binding</keyword>
<evidence type="ECO:0000256" key="2">
    <source>
        <dbReference type="ARBA" id="ARBA00004645"/>
    </source>
</evidence>
<evidence type="ECO:0000256" key="15">
    <source>
        <dbReference type="ARBA" id="ARBA00023175"/>
    </source>
</evidence>
<dbReference type="InterPro" id="IPR036961">
    <property type="entry name" value="Kinesin_motor_dom_sf"/>
</dbReference>
<dbReference type="Gene3D" id="3.40.850.10">
    <property type="entry name" value="Kinesin motor domain"/>
    <property type="match status" value="1"/>
</dbReference>
<dbReference type="GO" id="GO:0032433">
    <property type="term" value="C:filopodium tip"/>
    <property type="evidence" value="ECO:0007669"/>
    <property type="project" value="TreeGrafter"/>
</dbReference>
<dbReference type="GO" id="GO:0005524">
    <property type="term" value="F:ATP binding"/>
    <property type="evidence" value="ECO:0007669"/>
    <property type="project" value="UniProtKB-UniRule"/>
</dbReference>
<dbReference type="SUPFAM" id="SSF56112">
    <property type="entry name" value="Protein kinase-like (PK-like)"/>
    <property type="match status" value="1"/>
</dbReference>
<evidence type="ECO:0000256" key="25">
    <source>
        <dbReference type="SAM" id="MobiDB-lite"/>
    </source>
</evidence>
<name>A0A673YPI6_SALTR</name>
<evidence type="ECO:0000256" key="21">
    <source>
        <dbReference type="ARBA" id="ARBA00048679"/>
    </source>
</evidence>
<feature type="domain" description="Myosin motor" evidence="27">
    <location>
        <begin position="357"/>
        <end position="1094"/>
    </location>
</feature>
<dbReference type="CDD" id="cd23767">
    <property type="entry name" value="IQCD"/>
    <property type="match status" value="5"/>
</dbReference>
<dbReference type="FunFam" id="1.20.5.4820:FF:000005">
    <property type="entry name" value="Myosin IIIB"/>
    <property type="match status" value="1"/>
</dbReference>
<gene>
    <name evidence="28" type="primary">MYO3A</name>
    <name evidence="28" type="synonym">myo3a</name>
</gene>
<dbReference type="PROSITE" id="PS51456">
    <property type="entry name" value="MYOSIN_MOTOR"/>
    <property type="match status" value="1"/>
</dbReference>
<feature type="domain" description="Protein kinase" evidence="26">
    <location>
        <begin position="26"/>
        <end position="292"/>
    </location>
</feature>
<dbReference type="EC" id="2.7.11.1" evidence="4"/>
<evidence type="ECO:0000256" key="12">
    <source>
        <dbReference type="ARBA" id="ARBA00022777"/>
    </source>
</evidence>
<dbReference type="GO" id="GO:0000146">
    <property type="term" value="F:microfilament motor activity"/>
    <property type="evidence" value="ECO:0007669"/>
    <property type="project" value="UniProtKB-ARBA"/>
</dbReference>
<feature type="compositionally biased region" description="Basic and acidic residues" evidence="25">
    <location>
        <begin position="1512"/>
        <end position="1527"/>
    </location>
</feature>
<comment type="similarity">
    <text evidence="22">In the N-terminal section; belongs to the protein kinase superfamily. STE Ser/Thr protein kinase family.</text>
</comment>
<dbReference type="FunFam" id="1.10.510.10:FF:000247">
    <property type="entry name" value="Myosin IIIA"/>
    <property type="match status" value="1"/>
</dbReference>
<dbReference type="PANTHER" id="PTHR46256:SF4">
    <property type="entry name" value="MYOSIN-IIIA"/>
    <property type="match status" value="1"/>
</dbReference>